<evidence type="ECO:0000313" key="2">
    <source>
        <dbReference type="EMBL" id="RMQ20908.1"/>
    </source>
</evidence>
<protein>
    <submittedName>
        <fullName evidence="2">Uncharacterized protein</fullName>
    </submittedName>
</protein>
<organism evidence="2 3">
    <name type="scientific">Pseudomonas syringae pv. delphinii</name>
    <dbReference type="NCBI Taxonomy" id="192088"/>
    <lineage>
        <taxon>Bacteria</taxon>
        <taxon>Pseudomonadati</taxon>
        <taxon>Pseudomonadota</taxon>
        <taxon>Gammaproteobacteria</taxon>
        <taxon>Pseudomonadales</taxon>
        <taxon>Pseudomonadaceae</taxon>
        <taxon>Pseudomonas</taxon>
    </lineage>
</organism>
<accession>A0A3M4JV41</accession>
<comment type="caution">
    <text evidence="2">The sequence shown here is derived from an EMBL/GenBank/DDBJ whole genome shotgun (WGS) entry which is preliminary data.</text>
</comment>
<keyword evidence="1" id="KW-0812">Transmembrane</keyword>
<sequence length="256" mass="27274">MNLNRIVDQQMARAEALIAGYLGLYAGSIDLADFNPGSIKRATPEFKRCVQLIQDLATMTVVTPSTVRKMEAAVDALAGMVRAPQMMAPTRALWAIEDRIRRTPLALVRHLAAIAGSVAAGIWGTIEKSAEADVGVAIAAALVMLSFGCSLSHLRDPDHTVPKGLLAFLGVGALALVTKGVLFTFLVFAVISAGFFIRDISLWCRRPKPGAAASLNRDNDVLFGDNGNIYTVEELYDLTGGPGPAQSDYGLAKDDD</sequence>
<proteinExistence type="predicted"/>
<feature type="transmembrane region" description="Helical" evidence="1">
    <location>
        <begin position="132"/>
        <end position="154"/>
    </location>
</feature>
<reference evidence="2 3" key="1">
    <citation type="submission" date="2018-08" db="EMBL/GenBank/DDBJ databases">
        <title>Recombination of ecologically and evolutionarily significant loci maintains genetic cohesion in the Pseudomonas syringae species complex.</title>
        <authorList>
            <person name="Dillon M."/>
            <person name="Thakur S."/>
            <person name="Almeida R.N.D."/>
            <person name="Weir B.S."/>
            <person name="Guttman D.S."/>
        </authorList>
    </citation>
    <scope>NUCLEOTIDE SEQUENCE [LARGE SCALE GENOMIC DNA]</scope>
    <source>
        <strain evidence="2 3">ICMP 13052</strain>
    </source>
</reference>
<dbReference type="EMBL" id="RBRA01000235">
    <property type="protein sequence ID" value="RMQ20908.1"/>
    <property type="molecule type" value="Genomic_DNA"/>
</dbReference>
<feature type="transmembrane region" description="Helical" evidence="1">
    <location>
        <begin position="107"/>
        <end position="126"/>
    </location>
</feature>
<dbReference type="Proteomes" id="UP000269044">
    <property type="component" value="Unassembled WGS sequence"/>
</dbReference>
<keyword evidence="1" id="KW-0472">Membrane</keyword>
<dbReference type="RefSeq" id="WP_023383607.1">
    <property type="nucleotide sequence ID" value="NZ_RBRA01000235.1"/>
</dbReference>
<keyword evidence="1" id="KW-1133">Transmembrane helix</keyword>
<feature type="transmembrane region" description="Helical" evidence="1">
    <location>
        <begin position="166"/>
        <end position="197"/>
    </location>
</feature>
<name>A0A3M4JV41_9PSED</name>
<evidence type="ECO:0000256" key="1">
    <source>
        <dbReference type="SAM" id="Phobius"/>
    </source>
</evidence>
<evidence type="ECO:0000313" key="3">
    <source>
        <dbReference type="Proteomes" id="UP000269044"/>
    </source>
</evidence>
<gene>
    <name evidence="2" type="ORF">ALQ08_200150</name>
</gene>
<dbReference type="AlphaFoldDB" id="A0A3M4JV41"/>